<keyword evidence="2" id="KW-1185">Reference proteome</keyword>
<evidence type="ECO:0000313" key="2">
    <source>
        <dbReference type="Proteomes" id="UP000594014"/>
    </source>
</evidence>
<sequence length="154" mass="16174">MKIAVIDGQEGGIGRQIIEEIRQRIYWDIQIIALGTNSLATSFMVQGGANVGATGENAVQSAAPKVDLILGSVGIIAANSMKGEVTEAMALAVVSSPARKFLIPHEKSGIKISGVDESLNTSQLIEKAVKSIKALYYEEKNGGSVAPSVPSTYK</sequence>
<protein>
    <submittedName>
        <fullName evidence="1">DUF3842 family protein</fullName>
    </submittedName>
</protein>
<reference evidence="1" key="1">
    <citation type="submission" date="2019-08" db="EMBL/GenBank/DDBJ databases">
        <title>Genome sequence of Clostridiales bacterium MT110.</title>
        <authorList>
            <person name="Cao J."/>
        </authorList>
    </citation>
    <scope>NUCLEOTIDE SEQUENCE</scope>
    <source>
        <strain evidence="1">MT110</strain>
    </source>
</reference>
<dbReference type="Proteomes" id="UP000594014">
    <property type="component" value="Chromosome"/>
</dbReference>
<dbReference type="EMBL" id="CP042469">
    <property type="protein sequence ID" value="QOX65928.1"/>
    <property type="molecule type" value="Genomic_DNA"/>
</dbReference>
<name>A0ACD1AI05_9FIRM</name>
<accession>A0ACD1AI05</accession>
<gene>
    <name evidence="1" type="ORF">FRZ06_12825</name>
</gene>
<proteinExistence type="predicted"/>
<evidence type="ECO:0000313" key="1">
    <source>
        <dbReference type="EMBL" id="QOX65928.1"/>
    </source>
</evidence>
<organism evidence="1 2">
    <name type="scientific">Anoxybacterium hadale</name>
    <dbReference type="NCBI Taxonomy" id="3408580"/>
    <lineage>
        <taxon>Bacteria</taxon>
        <taxon>Bacillati</taxon>
        <taxon>Bacillota</taxon>
        <taxon>Clostridia</taxon>
        <taxon>Peptostreptococcales</taxon>
        <taxon>Anaerovoracaceae</taxon>
        <taxon>Anoxybacterium</taxon>
    </lineage>
</organism>